<evidence type="ECO:0000313" key="3">
    <source>
        <dbReference type="Proteomes" id="UP000324629"/>
    </source>
</evidence>
<feature type="non-terminal residue" evidence="2">
    <location>
        <position position="1"/>
    </location>
</feature>
<evidence type="ECO:0000313" key="2">
    <source>
        <dbReference type="EMBL" id="KAA3675528.1"/>
    </source>
</evidence>
<accession>A0A5J4NJM6</accession>
<comment type="caution">
    <text evidence="2">The sequence shown here is derived from an EMBL/GenBank/DDBJ whole genome shotgun (WGS) entry which is preliminary data.</text>
</comment>
<name>A0A5J4NJM6_9TREM</name>
<protein>
    <recommendedName>
        <fullName evidence="4">Integrase zinc-binding domain-containing protein</fullName>
    </recommendedName>
</protein>
<feature type="compositionally biased region" description="Basic and acidic residues" evidence="1">
    <location>
        <begin position="132"/>
        <end position="148"/>
    </location>
</feature>
<feature type="region of interest" description="Disordered" evidence="1">
    <location>
        <begin position="126"/>
        <end position="160"/>
    </location>
</feature>
<gene>
    <name evidence="2" type="ORF">DEA37_0009250</name>
</gene>
<proteinExistence type="predicted"/>
<organism evidence="2 3">
    <name type="scientific">Paragonimus westermani</name>
    <dbReference type="NCBI Taxonomy" id="34504"/>
    <lineage>
        <taxon>Eukaryota</taxon>
        <taxon>Metazoa</taxon>
        <taxon>Spiralia</taxon>
        <taxon>Lophotrochozoa</taxon>
        <taxon>Platyhelminthes</taxon>
        <taxon>Trematoda</taxon>
        <taxon>Digenea</taxon>
        <taxon>Plagiorchiida</taxon>
        <taxon>Troglotremata</taxon>
        <taxon>Troglotrematidae</taxon>
        <taxon>Paragonimus</taxon>
    </lineage>
</organism>
<reference evidence="2 3" key="1">
    <citation type="journal article" date="2019" name="Gigascience">
        <title>Whole-genome sequence of the oriental lung fluke Paragonimus westermani.</title>
        <authorList>
            <person name="Oey H."/>
            <person name="Zakrzewski M."/>
            <person name="Narain K."/>
            <person name="Devi K.R."/>
            <person name="Agatsuma T."/>
            <person name="Nawaratna S."/>
            <person name="Gobert G.N."/>
            <person name="Jones M.K."/>
            <person name="Ragan M.A."/>
            <person name="McManus D.P."/>
            <person name="Krause L."/>
        </authorList>
    </citation>
    <scope>NUCLEOTIDE SEQUENCE [LARGE SCALE GENOMIC DNA]</scope>
    <source>
        <strain evidence="2 3">IND2009</strain>
    </source>
</reference>
<dbReference type="InterPro" id="IPR050951">
    <property type="entry name" value="Retrovirus_Pol_polyprotein"/>
</dbReference>
<evidence type="ECO:0000256" key="1">
    <source>
        <dbReference type="SAM" id="MobiDB-lite"/>
    </source>
</evidence>
<dbReference type="EMBL" id="QNGE01002470">
    <property type="protein sequence ID" value="KAA3675528.1"/>
    <property type="molecule type" value="Genomic_DNA"/>
</dbReference>
<feature type="compositionally biased region" description="Polar residues" evidence="1">
    <location>
        <begin position="149"/>
        <end position="160"/>
    </location>
</feature>
<evidence type="ECO:0008006" key="4">
    <source>
        <dbReference type="Google" id="ProtNLM"/>
    </source>
</evidence>
<dbReference type="PANTHER" id="PTHR37984">
    <property type="entry name" value="PROTEIN CBG26694"/>
    <property type="match status" value="1"/>
</dbReference>
<keyword evidence="3" id="KW-1185">Reference proteome</keyword>
<sequence>DSLLVISFCLNFADRVAIPAPSRQNVSQSFHSGQPGVGRMKATVRIYVHWPGIDNQREVLARQHNRCLQGIRPQAWKQPELPLSRLYVEFVVPVVRMVYMNLKAAYPGWPDIVPLTNVETSTTTNFSGEVSYRNDSRRRPSRIHDHVSPRSSENSSVVRKTSDICTNRHTIYTVEVLR</sequence>
<dbReference type="Proteomes" id="UP000324629">
    <property type="component" value="Unassembled WGS sequence"/>
</dbReference>
<dbReference type="AlphaFoldDB" id="A0A5J4NJM6"/>
<dbReference type="PANTHER" id="PTHR37984:SF5">
    <property type="entry name" value="PROTEIN NYNRIN-LIKE"/>
    <property type="match status" value="1"/>
</dbReference>